<gene>
    <name evidence="1" type="ORF">NM688_g3241</name>
</gene>
<accession>A0ACC1T681</accession>
<dbReference type="Proteomes" id="UP001148662">
    <property type="component" value="Unassembled WGS sequence"/>
</dbReference>
<evidence type="ECO:0000313" key="2">
    <source>
        <dbReference type="Proteomes" id="UP001148662"/>
    </source>
</evidence>
<dbReference type="EMBL" id="JANHOG010000456">
    <property type="protein sequence ID" value="KAJ3554172.1"/>
    <property type="molecule type" value="Genomic_DNA"/>
</dbReference>
<keyword evidence="2" id="KW-1185">Reference proteome</keyword>
<sequence>MSRRSKSSRGTSYSDSRGIRTLPPRSYPASAPSPSSSVGSTGTRRSTPAEETMDGSETTPAENNVAAVVATHPDAGAWPSLQRKRYLQMLADIQNVQVKSTAESLESLRIASRMIPRLFHPYSNTEALMLNISAILNKTSDPDTYNERIRPLGEDVYKTIMKDFTDLMTILSCIRKDIPMWVEDDDIFRCLIGFVNDFACAGRNDDNHTIKTNCLAFVRAVGAVDPPAIQSMDKDLRGWNNEAVARMLCPREWLPEFDADPSGFCHDVRYCRRFPKSSSLPMFLFNEKDPEFNAADATDFTAGLFKSDIVTSLTRGIATGPRNIFKSTPGPMPGPKSMAEKANMKKISIRFLAYTSTVIYYGLSSMDNGAVEHGSF</sequence>
<organism evidence="1 2">
    <name type="scientific">Phlebia brevispora</name>
    <dbReference type="NCBI Taxonomy" id="194682"/>
    <lineage>
        <taxon>Eukaryota</taxon>
        <taxon>Fungi</taxon>
        <taxon>Dikarya</taxon>
        <taxon>Basidiomycota</taxon>
        <taxon>Agaricomycotina</taxon>
        <taxon>Agaricomycetes</taxon>
        <taxon>Polyporales</taxon>
        <taxon>Meruliaceae</taxon>
        <taxon>Phlebia</taxon>
    </lineage>
</organism>
<comment type="caution">
    <text evidence="1">The sequence shown here is derived from an EMBL/GenBank/DDBJ whole genome shotgun (WGS) entry which is preliminary data.</text>
</comment>
<protein>
    <submittedName>
        <fullName evidence="1">Uncharacterized protein</fullName>
    </submittedName>
</protein>
<evidence type="ECO:0000313" key="1">
    <source>
        <dbReference type="EMBL" id="KAJ3554172.1"/>
    </source>
</evidence>
<proteinExistence type="predicted"/>
<name>A0ACC1T681_9APHY</name>
<reference evidence="1" key="1">
    <citation type="submission" date="2022-07" db="EMBL/GenBank/DDBJ databases">
        <title>Genome Sequence of Phlebia brevispora.</title>
        <authorList>
            <person name="Buettner E."/>
        </authorList>
    </citation>
    <scope>NUCLEOTIDE SEQUENCE</scope>
    <source>
        <strain evidence="1">MPL23</strain>
    </source>
</reference>